<dbReference type="RefSeq" id="WP_074839494.1">
    <property type="nucleotide sequence ID" value="NZ_CP047056.1"/>
</dbReference>
<dbReference type="Pfam" id="PF00809">
    <property type="entry name" value="Pterin_bind"/>
    <property type="match status" value="1"/>
</dbReference>
<dbReference type="GO" id="GO:0005829">
    <property type="term" value="C:cytosol"/>
    <property type="evidence" value="ECO:0007669"/>
    <property type="project" value="TreeGrafter"/>
</dbReference>
<dbReference type="PANTHER" id="PTHR20941:SF1">
    <property type="entry name" value="FOLIC ACID SYNTHESIS PROTEIN FOL1"/>
    <property type="match status" value="1"/>
</dbReference>
<accession>A0A662Z8V8</accession>
<dbReference type="SUPFAM" id="SSF51717">
    <property type="entry name" value="Dihydropteroate synthetase-like"/>
    <property type="match status" value="1"/>
</dbReference>
<evidence type="ECO:0000313" key="3">
    <source>
        <dbReference type="Proteomes" id="UP000243374"/>
    </source>
</evidence>
<dbReference type="Proteomes" id="UP000243374">
    <property type="component" value="Unassembled WGS sequence"/>
</dbReference>
<dbReference type="PROSITE" id="PS50972">
    <property type="entry name" value="PTERIN_BINDING"/>
    <property type="match status" value="1"/>
</dbReference>
<feature type="domain" description="Pterin-binding" evidence="1">
    <location>
        <begin position="10"/>
        <end position="280"/>
    </location>
</feature>
<dbReference type="InterPro" id="IPR000489">
    <property type="entry name" value="Pterin-binding_dom"/>
</dbReference>
<name>A0A662Z8V8_9GAMM</name>
<protein>
    <submittedName>
        <fullName evidence="2">Dihydropteroate synthase</fullName>
    </submittedName>
</protein>
<dbReference type="AlphaFoldDB" id="A0A662Z8V8"/>
<dbReference type="PANTHER" id="PTHR20941">
    <property type="entry name" value="FOLATE SYNTHESIS PROTEINS"/>
    <property type="match status" value="1"/>
</dbReference>
<evidence type="ECO:0000259" key="1">
    <source>
        <dbReference type="PROSITE" id="PS50972"/>
    </source>
</evidence>
<dbReference type="OrthoDB" id="7054999at2"/>
<evidence type="ECO:0000313" key="2">
    <source>
        <dbReference type="EMBL" id="SFJ92903.1"/>
    </source>
</evidence>
<sequence length="293" mass="32433">MKLKLPQNKSLDLSFTKVMGTIVLYPEDSRSIEEIVELAHSFVRSGAELLEVGTKKTDFNLDDVDESRVCCVVEALIKELSVPIAVNSDNPSVIINAIKLGVSMIITSSGLDSEEAIKAFKESEAVVCIHCEPSERVDDDTDVVSLISEFFYSKIDSLLNSGIARKRIVIDPSIINASVNSKLRLIGRLESFRSFALPICVGIPRQLPLEDVLLKENRTLSLTAAVFCASDKAVQIIRTTDVSEIAIAIGFWQVMSAKTKPYRLSKSIVRRLRTLRDAIRGLGKNNHITKREN</sequence>
<gene>
    <name evidence="2" type="ORF">SAMN04487865_100820</name>
</gene>
<proteinExistence type="predicted"/>
<reference evidence="2 3" key="1">
    <citation type="submission" date="2016-10" db="EMBL/GenBank/DDBJ databases">
        <authorList>
            <person name="Varghese N."/>
            <person name="Submissions S."/>
        </authorList>
    </citation>
    <scope>NUCLEOTIDE SEQUENCE [LARGE SCALE GENOMIC DNA]</scope>
    <source>
        <strain evidence="2 3">22B</strain>
    </source>
</reference>
<dbReference type="Gene3D" id="3.20.20.20">
    <property type="entry name" value="Dihydropteroate synthase-like"/>
    <property type="match status" value="1"/>
</dbReference>
<dbReference type="InterPro" id="IPR045031">
    <property type="entry name" value="DHP_synth-like"/>
</dbReference>
<dbReference type="InterPro" id="IPR011005">
    <property type="entry name" value="Dihydropteroate_synth-like_sf"/>
</dbReference>
<dbReference type="GO" id="GO:0004156">
    <property type="term" value="F:dihydropteroate synthase activity"/>
    <property type="evidence" value="ECO:0007669"/>
    <property type="project" value="TreeGrafter"/>
</dbReference>
<keyword evidence="3" id="KW-1185">Reference proteome</keyword>
<dbReference type="EMBL" id="FOSF01000008">
    <property type="protein sequence ID" value="SFJ92903.1"/>
    <property type="molecule type" value="Genomic_DNA"/>
</dbReference>
<organism evidence="2 3">
    <name type="scientific">Succinivibrio dextrinosolvens</name>
    <dbReference type="NCBI Taxonomy" id="83771"/>
    <lineage>
        <taxon>Bacteria</taxon>
        <taxon>Pseudomonadati</taxon>
        <taxon>Pseudomonadota</taxon>
        <taxon>Gammaproteobacteria</taxon>
        <taxon>Aeromonadales</taxon>
        <taxon>Succinivibrionaceae</taxon>
        <taxon>Succinivibrio</taxon>
    </lineage>
</organism>
<dbReference type="GO" id="GO:0046654">
    <property type="term" value="P:tetrahydrofolate biosynthetic process"/>
    <property type="evidence" value="ECO:0007669"/>
    <property type="project" value="TreeGrafter"/>
</dbReference>